<dbReference type="AlphaFoldDB" id="A0A4Q0XT58"/>
<proteinExistence type="predicted"/>
<evidence type="ECO:0008006" key="3">
    <source>
        <dbReference type="Google" id="ProtNLM"/>
    </source>
</evidence>
<dbReference type="Pfam" id="PF04305">
    <property type="entry name" value="DUF455"/>
    <property type="match status" value="1"/>
</dbReference>
<keyword evidence="2" id="KW-1185">Reference proteome</keyword>
<dbReference type="EMBL" id="PDKN01000002">
    <property type="protein sequence ID" value="RXJ60283.1"/>
    <property type="molecule type" value="Genomic_DNA"/>
</dbReference>
<dbReference type="PANTHER" id="PTHR42782:SF4">
    <property type="entry name" value="DUF455 DOMAIN-CONTAINING PROTEIN"/>
    <property type="match status" value="1"/>
</dbReference>
<gene>
    <name evidence="1" type="ORF">CRV04_04585</name>
</gene>
<comment type="caution">
    <text evidence="1">The sequence shown here is derived from an EMBL/GenBank/DDBJ whole genome shotgun (WGS) entry which is preliminary data.</text>
</comment>
<dbReference type="PANTHER" id="PTHR42782">
    <property type="entry name" value="SI:CH73-314G15.3"/>
    <property type="match status" value="1"/>
</dbReference>
<dbReference type="OrthoDB" id="9778629at2"/>
<dbReference type="CDD" id="cd00657">
    <property type="entry name" value="Ferritin_like"/>
    <property type="match status" value="1"/>
</dbReference>
<dbReference type="Proteomes" id="UP000290657">
    <property type="component" value="Unassembled WGS sequence"/>
</dbReference>
<dbReference type="PIRSF" id="PIRSF012318">
    <property type="entry name" value="UCP012318"/>
    <property type="match status" value="1"/>
</dbReference>
<dbReference type="InterPro" id="IPR011197">
    <property type="entry name" value="UCP012318"/>
</dbReference>
<evidence type="ECO:0000313" key="2">
    <source>
        <dbReference type="Proteomes" id="UP000290657"/>
    </source>
</evidence>
<name>A0A4Q0XT58_9BACT</name>
<accession>A0A4Q0XT58</accession>
<sequence>MPTKKFELFESFYQTYKENKIIKEKSFTPITLNKPSYDGLLNVVLPKEVKTRKYFDTIEGKASLLHTICHIEYGAIDLALDAAYRFNGLPQMYYDDWLEVAEDEIRHFKMCETLLKELGYVYGDFEVHTNLFEAMKRTQTLLSRMAIVPRYLEANGLDQNPKIMEKLKSNPDAMNKKILEALEVILEEEISHVQKGDKWFKYACELEQCIPEETYLKLLEEYYPGSTQKVLNLNFKARKQAGFSCDELKRLSNKKECV</sequence>
<dbReference type="InterPro" id="IPR009078">
    <property type="entry name" value="Ferritin-like_SF"/>
</dbReference>
<dbReference type="SUPFAM" id="SSF47240">
    <property type="entry name" value="Ferritin-like"/>
    <property type="match status" value="1"/>
</dbReference>
<protein>
    <recommendedName>
        <fullName evidence="3">Ferritin-like domain-containing protein</fullName>
    </recommendedName>
</protein>
<dbReference type="InterPro" id="IPR007402">
    <property type="entry name" value="DUF455"/>
</dbReference>
<evidence type="ECO:0000313" key="1">
    <source>
        <dbReference type="EMBL" id="RXJ60283.1"/>
    </source>
</evidence>
<organism evidence="1 2">
    <name type="scientific">Candidatus Marinarcus aquaticus</name>
    <dbReference type="NCBI Taxonomy" id="2044504"/>
    <lineage>
        <taxon>Bacteria</taxon>
        <taxon>Pseudomonadati</taxon>
        <taxon>Campylobacterota</taxon>
        <taxon>Epsilonproteobacteria</taxon>
        <taxon>Campylobacterales</taxon>
        <taxon>Arcobacteraceae</taxon>
        <taxon>Candidatus Marinarcus</taxon>
    </lineage>
</organism>
<reference evidence="1 2" key="1">
    <citation type="submission" date="2017-10" db="EMBL/GenBank/DDBJ databases">
        <title>Genomics of the genus Arcobacter.</title>
        <authorList>
            <person name="Perez-Cataluna A."/>
            <person name="Figueras M.J."/>
        </authorList>
    </citation>
    <scope>NUCLEOTIDE SEQUENCE [LARGE SCALE GENOMIC DNA]</scope>
    <source>
        <strain evidence="1 2">CECT 8987</strain>
    </source>
</reference>